<dbReference type="Proteomes" id="UP000249616">
    <property type="component" value="Chromosome"/>
</dbReference>
<feature type="domain" description="Histidine kinase/HSP90-like ATPase" evidence="2">
    <location>
        <begin position="19"/>
        <end position="128"/>
    </location>
</feature>
<name>A0A2Z4JD00_9ACTN</name>
<evidence type="ECO:0000313" key="4">
    <source>
        <dbReference type="Proteomes" id="UP000249616"/>
    </source>
</evidence>
<dbReference type="EMBL" id="CP030073">
    <property type="protein sequence ID" value="AWW42628.1"/>
    <property type="molecule type" value="Genomic_DNA"/>
</dbReference>
<sequence length="211" mass="22357">MHGHEVSELPLRYVLPFYAVPAEVRLLRRAALRQMRDWGVLAAVDDAELIVTELATNVMKHVGEGASATLVLERRGDRLRVEVHDMSKAMPSPGPMACGDECGRGLHLVAALAADWGTALTATGKSVWCEIPAGAGRGRLGFERAAAALDSYQSVGSSAAPGGPAPDAGREQSVVELIADLLYWSAARGDEPGEILDRAQTRYEAEAGAAQ</sequence>
<evidence type="ECO:0000259" key="2">
    <source>
        <dbReference type="Pfam" id="PF13581"/>
    </source>
</evidence>
<keyword evidence="1" id="KW-0808">Transferase</keyword>
<dbReference type="GO" id="GO:0004674">
    <property type="term" value="F:protein serine/threonine kinase activity"/>
    <property type="evidence" value="ECO:0007669"/>
    <property type="project" value="UniProtKB-KW"/>
</dbReference>
<dbReference type="RefSeq" id="WP_112442406.1">
    <property type="nucleotide sequence ID" value="NZ_CP030073.1"/>
</dbReference>
<protein>
    <submittedName>
        <fullName evidence="3">ATP-binding protein</fullName>
    </submittedName>
</protein>
<keyword evidence="1" id="KW-0723">Serine/threonine-protein kinase</keyword>
<keyword evidence="3" id="KW-0067">ATP-binding</keyword>
<dbReference type="Pfam" id="PF13581">
    <property type="entry name" value="HATPase_c_2"/>
    <property type="match status" value="1"/>
</dbReference>
<dbReference type="GO" id="GO:0005524">
    <property type="term" value="F:ATP binding"/>
    <property type="evidence" value="ECO:0007669"/>
    <property type="project" value="UniProtKB-KW"/>
</dbReference>
<dbReference type="InterPro" id="IPR036890">
    <property type="entry name" value="HATPase_C_sf"/>
</dbReference>
<dbReference type="AlphaFoldDB" id="A0A2Z4JD00"/>
<organism evidence="3 4">
    <name type="scientific">Streptomyces cadmiisoli</name>
    <dbReference type="NCBI Taxonomy" id="2184053"/>
    <lineage>
        <taxon>Bacteria</taxon>
        <taxon>Bacillati</taxon>
        <taxon>Actinomycetota</taxon>
        <taxon>Actinomycetes</taxon>
        <taxon>Kitasatosporales</taxon>
        <taxon>Streptomycetaceae</taxon>
        <taxon>Streptomyces</taxon>
        <taxon>Streptomyces aurantiacus group</taxon>
    </lineage>
</organism>
<dbReference type="InterPro" id="IPR003594">
    <property type="entry name" value="HATPase_dom"/>
</dbReference>
<dbReference type="Gene3D" id="3.30.565.10">
    <property type="entry name" value="Histidine kinase-like ATPase, C-terminal domain"/>
    <property type="match status" value="1"/>
</dbReference>
<gene>
    <name evidence="3" type="ORF">DN051_24245</name>
</gene>
<reference evidence="3 4" key="1">
    <citation type="journal article" date="2019" name="Int. J. Syst. Evol. Microbiol.">
        <title>Streptomyces cadmiisoli sp. nov., a novel actinomycete isolated from cadmium-contaminated soil.</title>
        <authorList>
            <person name="Li K."/>
            <person name="Tang X."/>
            <person name="Zhao J."/>
            <person name="Guo Y."/>
            <person name="Tang Y."/>
            <person name="Gao J."/>
        </authorList>
    </citation>
    <scope>NUCLEOTIDE SEQUENCE [LARGE SCALE GENOMIC DNA]</scope>
    <source>
        <strain evidence="3 4">ZFG47</strain>
    </source>
</reference>
<dbReference type="InterPro" id="IPR050267">
    <property type="entry name" value="Anti-sigma-factor_SerPK"/>
</dbReference>
<dbReference type="SUPFAM" id="SSF55874">
    <property type="entry name" value="ATPase domain of HSP90 chaperone/DNA topoisomerase II/histidine kinase"/>
    <property type="match status" value="1"/>
</dbReference>
<dbReference type="PANTHER" id="PTHR35526:SF3">
    <property type="entry name" value="ANTI-SIGMA-F FACTOR RSBW"/>
    <property type="match status" value="1"/>
</dbReference>
<dbReference type="PANTHER" id="PTHR35526">
    <property type="entry name" value="ANTI-SIGMA-F FACTOR RSBW-RELATED"/>
    <property type="match status" value="1"/>
</dbReference>
<keyword evidence="4" id="KW-1185">Reference proteome</keyword>
<dbReference type="CDD" id="cd16936">
    <property type="entry name" value="HATPase_RsbW-like"/>
    <property type="match status" value="1"/>
</dbReference>
<evidence type="ECO:0000256" key="1">
    <source>
        <dbReference type="ARBA" id="ARBA00022527"/>
    </source>
</evidence>
<keyword evidence="3" id="KW-0547">Nucleotide-binding</keyword>
<keyword evidence="1" id="KW-0418">Kinase</keyword>
<accession>A0A2Z4JD00</accession>
<dbReference type="KEGG" id="scad:DN051_24245"/>
<proteinExistence type="predicted"/>
<evidence type="ECO:0000313" key="3">
    <source>
        <dbReference type="EMBL" id="AWW42628.1"/>
    </source>
</evidence>